<dbReference type="EMBL" id="UINC01000491">
    <property type="protein sequence ID" value="SUZ56277.1"/>
    <property type="molecule type" value="Genomic_DNA"/>
</dbReference>
<name>A0A381NP29_9ZZZZ</name>
<sequence length="30" mass="3571">MQETTGRGFLLDKEAESARRYCKDMVIFFK</sequence>
<dbReference type="AlphaFoldDB" id="A0A381NP29"/>
<protein>
    <submittedName>
        <fullName evidence="1">Uncharacterized protein</fullName>
    </submittedName>
</protein>
<reference evidence="1" key="1">
    <citation type="submission" date="2018-05" db="EMBL/GenBank/DDBJ databases">
        <authorList>
            <person name="Lanie J.A."/>
            <person name="Ng W.-L."/>
            <person name="Kazmierczak K.M."/>
            <person name="Andrzejewski T.M."/>
            <person name="Davidsen T.M."/>
            <person name="Wayne K.J."/>
            <person name="Tettelin H."/>
            <person name="Glass J.I."/>
            <person name="Rusch D."/>
            <person name="Podicherti R."/>
            <person name="Tsui H.-C.T."/>
            <person name="Winkler M.E."/>
        </authorList>
    </citation>
    <scope>NUCLEOTIDE SEQUENCE</scope>
</reference>
<gene>
    <name evidence="1" type="ORF">METZ01_LOCUS9131</name>
</gene>
<accession>A0A381NP29</accession>
<evidence type="ECO:0000313" key="1">
    <source>
        <dbReference type="EMBL" id="SUZ56277.1"/>
    </source>
</evidence>
<organism evidence="1">
    <name type="scientific">marine metagenome</name>
    <dbReference type="NCBI Taxonomy" id="408172"/>
    <lineage>
        <taxon>unclassified sequences</taxon>
        <taxon>metagenomes</taxon>
        <taxon>ecological metagenomes</taxon>
    </lineage>
</organism>
<proteinExistence type="predicted"/>